<reference evidence="2 3" key="1">
    <citation type="submission" date="2020-10" db="EMBL/GenBank/DDBJ databases">
        <title>Identification of Nocardia species via Next-generation sequencing and recognition of intraspecies genetic diversity.</title>
        <authorList>
            <person name="Li P."/>
            <person name="Li P."/>
            <person name="Lu B."/>
        </authorList>
    </citation>
    <scope>NUCLEOTIDE SEQUENCE [LARGE SCALE GENOMIC DNA]</scope>
    <source>
        <strain evidence="2 3">N-11</strain>
    </source>
</reference>
<dbReference type="RefSeq" id="WP_195035726.1">
    <property type="nucleotide sequence ID" value="NZ_JADLRE010000026.1"/>
</dbReference>
<dbReference type="Proteomes" id="UP000807309">
    <property type="component" value="Unassembled WGS sequence"/>
</dbReference>
<feature type="compositionally biased region" description="Basic and acidic residues" evidence="1">
    <location>
        <begin position="127"/>
        <end position="139"/>
    </location>
</feature>
<evidence type="ECO:0000313" key="2">
    <source>
        <dbReference type="EMBL" id="MBF6228845.1"/>
    </source>
</evidence>
<comment type="caution">
    <text evidence="2">The sequence shown here is derived from an EMBL/GenBank/DDBJ whole genome shotgun (WGS) entry which is preliminary data.</text>
</comment>
<proteinExistence type="predicted"/>
<keyword evidence="3" id="KW-1185">Reference proteome</keyword>
<evidence type="ECO:0000313" key="3">
    <source>
        <dbReference type="Proteomes" id="UP000807309"/>
    </source>
</evidence>
<feature type="region of interest" description="Disordered" evidence="1">
    <location>
        <begin position="428"/>
        <end position="447"/>
    </location>
</feature>
<organism evidence="2 3">
    <name type="scientific">Nocardia abscessus</name>
    <dbReference type="NCBI Taxonomy" id="120957"/>
    <lineage>
        <taxon>Bacteria</taxon>
        <taxon>Bacillati</taxon>
        <taxon>Actinomycetota</taxon>
        <taxon>Actinomycetes</taxon>
        <taxon>Mycobacteriales</taxon>
        <taxon>Nocardiaceae</taxon>
        <taxon>Nocardia</taxon>
    </lineage>
</organism>
<gene>
    <name evidence="2" type="ORF">IU470_27575</name>
</gene>
<evidence type="ECO:0008006" key="4">
    <source>
        <dbReference type="Google" id="ProtNLM"/>
    </source>
</evidence>
<evidence type="ECO:0000256" key="1">
    <source>
        <dbReference type="SAM" id="MobiDB-lite"/>
    </source>
</evidence>
<feature type="region of interest" description="Disordered" evidence="1">
    <location>
        <begin position="90"/>
        <end position="139"/>
    </location>
</feature>
<name>A0ABS0CG58_9NOCA</name>
<sequence length="454" mass="50866">MKGFSSEGLDALFRRLRNHLDQLLSRRLGRHLPDKYERDAGELRDAMRKYEGAEEHGYREVAKAGEGLTSAERRAYADVVGDRAVSDAVPAFRNGSNKGQPPPAAPLEGESTAPLHVDAAKPPMSHSRPDSHGLPHNAHDFGSLEREAVLTDLAGQVLGRHSPTDLHNLDHLVQLINRTDEPRVVPSRDEFEASIRQALGMPEHTPVRPEDVRSLTEPLATYLNQTPDRWLPSNVEELRNYADFLGNPYHDMTQDRVRPLLRQIAATADLPPQDAGRFEPVLKRLMDLHRNQNDHALDAPLGVSDFEDFAHQLIDPHRVEPMPDGPTAARTLLDAAHTLEIYGLREQTANRIEYRVMLGEMARLMELNRPAHSVTTAPNDGRRFVRGLEDFAQRITGSRVRMTYSCIIGQCETACRIVRSPAMTSKLGHRRKHIPISPKISTPPNMPSEIMAIE</sequence>
<dbReference type="EMBL" id="JADLRE010000026">
    <property type="protein sequence ID" value="MBF6228845.1"/>
    <property type="molecule type" value="Genomic_DNA"/>
</dbReference>
<protein>
    <recommendedName>
        <fullName evidence="4">DUF222 domain-containing protein</fullName>
    </recommendedName>
</protein>
<accession>A0ABS0CG58</accession>